<dbReference type="InterPro" id="IPR025736">
    <property type="entry name" value="PucR_C-HTH_dom"/>
</dbReference>
<dbReference type="InterPro" id="IPR051448">
    <property type="entry name" value="CdaR-like_regulators"/>
</dbReference>
<dbReference type="Gene3D" id="1.10.10.2840">
    <property type="entry name" value="PucR C-terminal helix-turn-helix domain"/>
    <property type="match status" value="1"/>
</dbReference>
<gene>
    <name evidence="3" type="ORF">ACH4WX_15585</name>
</gene>
<evidence type="ECO:0000313" key="4">
    <source>
        <dbReference type="Proteomes" id="UP001611263"/>
    </source>
</evidence>
<dbReference type="InterPro" id="IPR042070">
    <property type="entry name" value="PucR_C-HTH_sf"/>
</dbReference>
<name>A0ABW7TM73_9NOCA</name>
<dbReference type="RefSeq" id="WP_156052233.1">
    <property type="nucleotide sequence ID" value="NZ_JBIRUQ010000003.1"/>
</dbReference>
<evidence type="ECO:0000313" key="3">
    <source>
        <dbReference type="EMBL" id="MFI1462134.1"/>
    </source>
</evidence>
<feature type="domain" description="PucR C-terminal helix-turn-helix" evidence="2">
    <location>
        <begin position="329"/>
        <end position="386"/>
    </location>
</feature>
<dbReference type="GeneID" id="93509417"/>
<feature type="compositionally biased region" description="Basic and acidic residues" evidence="1">
    <location>
        <begin position="422"/>
        <end position="431"/>
    </location>
</feature>
<proteinExistence type="predicted"/>
<protein>
    <submittedName>
        <fullName evidence="3">PucR family transcriptional regulator</fullName>
    </submittedName>
</protein>
<evidence type="ECO:0000259" key="2">
    <source>
        <dbReference type="Pfam" id="PF13556"/>
    </source>
</evidence>
<dbReference type="PANTHER" id="PTHR33744:SF7">
    <property type="entry name" value="PUCR FAMILY TRANSCRIPTIONAL REGULATOR"/>
    <property type="match status" value="1"/>
</dbReference>
<dbReference type="Proteomes" id="UP001611263">
    <property type="component" value="Unassembled WGS sequence"/>
</dbReference>
<dbReference type="Pfam" id="PF13556">
    <property type="entry name" value="HTH_30"/>
    <property type="match status" value="1"/>
</dbReference>
<accession>A0ABW7TM73</accession>
<dbReference type="EMBL" id="JBIRUQ010000003">
    <property type="protein sequence ID" value="MFI1462134.1"/>
    <property type="molecule type" value="Genomic_DNA"/>
</dbReference>
<dbReference type="PANTHER" id="PTHR33744">
    <property type="entry name" value="CARBOHYDRATE DIACID REGULATOR"/>
    <property type="match status" value="1"/>
</dbReference>
<feature type="region of interest" description="Disordered" evidence="1">
    <location>
        <begin position="412"/>
        <end position="431"/>
    </location>
</feature>
<comment type="caution">
    <text evidence="3">The sequence shown here is derived from an EMBL/GenBank/DDBJ whole genome shotgun (WGS) entry which is preliminary data.</text>
</comment>
<sequence>MTVSADLHPTGDTRPRPGSSVRGDSTAGPDARPGTAELADCRTSVVRAYHRVLTDEAASLPHSQPAPELARLHDSAADWIRRGGTAEAFHRVVRGAVDDCFADLLADAQSGPAIELLPAIRRFVHAHEAVAQAVSTGLTGPLPNGTDGPAPALRSLATAVAQGRTEALPPGARISETYTVLALTLHTTCCADCRAGAGDTAFQGSAAYGAVHRMRPVLARDPSILAALGVHGGTLLVPADSADVTEVVADLAAAAQVPLLATTAPAPRTATAAVADTAHELLDLAQRLRYGPGLYRFGDLALEYQLTRPGPARTRLAARVARLYDHPELLDTLLLYIRNRLRRQATAQMLQLHRNTVDYRLRRIQELTGCDPVQQTGLWYLQSALIAHSYEHGSAVPAAEPPAARICAASTTAAGGCPGADSPREDSPTAR</sequence>
<feature type="region of interest" description="Disordered" evidence="1">
    <location>
        <begin position="1"/>
        <end position="35"/>
    </location>
</feature>
<evidence type="ECO:0000256" key="1">
    <source>
        <dbReference type="SAM" id="MobiDB-lite"/>
    </source>
</evidence>
<reference evidence="3 4" key="1">
    <citation type="submission" date="2024-10" db="EMBL/GenBank/DDBJ databases">
        <title>The Natural Products Discovery Center: Release of the First 8490 Sequenced Strains for Exploring Actinobacteria Biosynthetic Diversity.</title>
        <authorList>
            <person name="Kalkreuter E."/>
            <person name="Kautsar S.A."/>
            <person name="Yang D."/>
            <person name="Bader C.D."/>
            <person name="Teijaro C.N."/>
            <person name="Fluegel L."/>
            <person name="Davis C.M."/>
            <person name="Simpson J.R."/>
            <person name="Lauterbach L."/>
            <person name="Steele A.D."/>
            <person name="Gui C."/>
            <person name="Meng S."/>
            <person name="Li G."/>
            <person name="Viehrig K."/>
            <person name="Ye F."/>
            <person name="Su P."/>
            <person name="Kiefer A.F."/>
            <person name="Nichols A."/>
            <person name="Cepeda A.J."/>
            <person name="Yan W."/>
            <person name="Fan B."/>
            <person name="Jiang Y."/>
            <person name="Adhikari A."/>
            <person name="Zheng C.-J."/>
            <person name="Schuster L."/>
            <person name="Cowan T.M."/>
            <person name="Smanski M.J."/>
            <person name="Chevrette M.G."/>
            <person name="De Carvalho L.P.S."/>
            <person name="Shen B."/>
        </authorList>
    </citation>
    <scope>NUCLEOTIDE SEQUENCE [LARGE SCALE GENOMIC DNA]</scope>
    <source>
        <strain evidence="3 4">NPDC020568</strain>
    </source>
</reference>
<organism evidence="3 4">
    <name type="scientific">Nocardia carnea</name>
    <dbReference type="NCBI Taxonomy" id="37328"/>
    <lineage>
        <taxon>Bacteria</taxon>
        <taxon>Bacillati</taxon>
        <taxon>Actinomycetota</taxon>
        <taxon>Actinomycetes</taxon>
        <taxon>Mycobacteriales</taxon>
        <taxon>Nocardiaceae</taxon>
        <taxon>Nocardia</taxon>
    </lineage>
</organism>
<keyword evidence="4" id="KW-1185">Reference proteome</keyword>